<protein>
    <submittedName>
        <fullName evidence="1">Uncharacterized protein</fullName>
    </submittedName>
</protein>
<sequence>MTIIEKDAENILDINELYDLGVVLFETTVLLVNNLEFSICWVEFEKLYDISVQNQEHTQIIEYNVVKELSDIQKTYFNLLKGETYEDEHGNIVKCISHSIEYGL</sequence>
<proteinExistence type="predicted"/>
<accession>A0A328PYV1</accession>
<dbReference type="Proteomes" id="UP000248557">
    <property type="component" value="Unassembled WGS sequence"/>
</dbReference>
<dbReference type="EMBL" id="NGJK01000043">
    <property type="protein sequence ID" value="RAP03112.1"/>
    <property type="molecule type" value="Genomic_DNA"/>
</dbReference>
<comment type="caution">
    <text evidence="1">The sequence shown here is derived from an EMBL/GenBank/DDBJ whole genome shotgun (WGS) entry which is preliminary data.</text>
</comment>
<dbReference type="GeneID" id="3856020"/>
<evidence type="ECO:0000313" key="2">
    <source>
        <dbReference type="Proteomes" id="UP000248557"/>
    </source>
</evidence>
<dbReference type="RefSeq" id="WP_011406377.1">
    <property type="nucleotide sequence ID" value="NZ_CATZNA010000137.1"/>
</dbReference>
<evidence type="ECO:0000313" key="1">
    <source>
        <dbReference type="EMBL" id="RAP03112.1"/>
    </source>
</evidence>
<dbReference type="OMA" id="KCISHTI"/>
<organism evidence="1 2">
    <name type="scientific">Methanosphaera stadtmanae</name>
    <dbReference type="NCBI Taxonomy" id="2317"/>
    <lineage>
        <taxon>Archaea</taxon>
        <taxon>Methanobacteriati</taxon>
        <taxon>Methanobacteriota</taxon>
        <taxon>Methanomada group</taxon>
        <taxon>Methanobacteria</taxon>
        <taxon>Methanobacteriales</taxon>
        <taxon>Methanobacteriaceae</taxon>
        <taxon>Methanosphaera</taxon>
    </lineage>
</organism>
<name>A0A328PYV1_9EURY</name>
<reference evidence="1 2" key="1">
    <citation type="submission" date="2017-05" db="EMBL/GenBank/DDBJ databases">
        <title>Host range expansion of the Methanosphaera genus to humans and monogastric animals involves recent and extensive reduction in genome content.</title>
        <authorList>
            <person name="Hoedt E.C."/>
            <person name="Volmer J.G."/>
            <person name="Parks D.H."/>
            <person name="Rosewarne C.P."/>
            <person name="Denman S.E."/>
            <person name="Mcsweeney C.S."/>
            <person name="O Cuiv P."/>
            <person name="Hugenholtz P."/>
            <person name="Tyson G.W."/>
            <person name="Morrison M."/>
        </authorList>
    </citation>
    <scope>NUCLEOTIDE SEQUENCE [LARGE SCALE GENOMIC DNA]</scope>
    <source>
        <strain evidence="1 2">PA5</strain>
    </source>
</reference>
<dbReference type="AlphaFoldDB" id="A0A328PYV1"/>
<gene>
    <name evidence="1" type="ORF">CA615_03900</name>
</gene>